<dbReference type="InterPro" id="IPR007337">
    <property type="entry name" value="RelB/DinJ"/>
</dbReference>
<dbReference type="AlphaFoldDB" id="A0A2M8LB07"/>
<comment type="caution">
    <text evidence="1">The sequence shown here is derived from an EMBL/GenBank/DDBJ whole genome shotgun (WGS) entry which is preliminary data.</text>
</comment>
<dbReference type="NCBIfam" id="TIGR02384">
    <property type="entry name" value="RelB_DinJ"/>
    <property type="match status" value="1"/>
</dbReference>
<dbReference type="InterPro" id="IPR013321">
    <property type="entry name" value="Arc_rbn_hlx_hlx"/>
</dbReference>
<dbReference type="Proteomes" id="UP000230959">
    <property type="component" value="Unassembled WGS sequence"/>
</dbReference>
<sequence>MNTTVINIKTDKNLKRDAQALAKNFGLPLSAVVNIYLREFVRERRIVFSEPPTPNAKTRKILDQAIADIKAGKNLVGPFESAKEMMKSLRK</sequence>
<dbReference type="Pfam" id="PF04221">
    <property type="entry name" value="RelB"/>
    <property type="match status" value="1"/>
</dbReference>
<dbReference type="Gene3D" id="1.10.1220.10">
    <property type="entry name" value="Met repressor-like"/>
    <property type="match status" value="1"/>
</dbReference>
<organism evidence="1 2">
    <name type="scientific">Candidatus Terrybacteria bacterium CG10_big_fil_rev_8_21_14_0_10_41_10</name>
    <dbReference type="NCBI Taxonomy" id="1975026"/>
    <lineage>
        <taxon>Bacteria</taxon>
        <taxon>Candidatus Terryibacteriota</taxon>
    </lineage>
</organism>
<evidence type="ECO:0000313" key="1">
    <source>
        <dbReference type="EMBL" id="PJE73765.1"/>
    </source>
</evidence>
<name>A0A2M8LB07_9BACT</name>
<dbReference type="GO" id="GO:0006355">
    <property type="term" value="P:regulation of DNA-templated transcription"/>
    <property type="evidence" value="ECO:0007669"/>
    <property type="project" value="InterPro"/>
</dbReference>
<evidence type="ECO:0000313" key="2">
    <source>
        <dbReference type="Proteomes" id="UP000230959"/>
    </source>
</evidence>
<accession>A0A2M8LB07</accession>
<gene>
    <name evidence="1" type="ORF">COV02_00715</name>
</gene>
<dbReference type="EMBL" id="PFER01000013">
    <property type="protein sequence ID" value="PJE73765.1"/>
    <property type="molecule type" value="Genomic_DNA"/>
</dbReference>
<protein>
    <submittedName>
        <fullName evidence="1">Type II toxin-antitoxin system antitoxin, RelB/DinJ family</fullName>
    </submittedName>
</protein>
<proteinExistence type="predicted"/>
<reference evidence="2" key="1">
    <citation type="submission" date="2017-09" db="EMBL/GenBank/DDBJ databases">
        <title>Depth-based differentiation of microbial function through sediment-hosted aquifers and enrichment of novel symbionts in the deep terrestrial subsurface.</title>
        <authorList>
            <person name="Probst A.J."/>
            <person name="Ladd B."/>
            <person name="Jarett J.K."/>
            <person name="Geller-Mcgrath D.E."/>
            <person name="Sieber C.M.K."/>
            <person name="Emerson J.B."/>
            <person name="Anantharaman K."/>
            <person name="Thomas B.C."/>
            <person name="Malmstrom R."/>
            <person name="Stieglmeier M."/>
            <person name="Klingl A."/>
            <person name="Woyke T."/>
            <person name="Ryan C.M."/>
            <person name="Banfield J.F."/>
        </authorList>
    </citation>
    <scope>NUCLEOTIDE SEQUENCE [LARGE SCALE GENOMIC DNA]</scope>
</reference>